<organism evidence="2 3">
    <name type="scientific">Massilia frigida</name>
    <dbReference type="NCBI Taxonomy" id="2609281"/>
    <lineage>
        <taxon>Bacteria</taxon>
        <taxon>Pseudomonadati</taxon>
        <taxon>Pseudomonadota</taxon>
        <taxon>Betaproteobacteria</taxon>
        <taxon>Burkholderiales</taxon>
        <taxon>Oxalobacteraceae</taxon>
        <taxon>Telluria group</taxon>
        <taxon>Massilia</taxon>
    </lineage>
</organism>
<protein>
    <submittedName>
        <fullName evidence="2">Uncharacterized protein</fullName>
    </submittedName>
</protein>
<dbReference type="EMBL" id="WHJG01000002">
    <property type="protein sequence ID" value="NHZ78376.1"/>
    <property type="molecule type" value="Genomic_DNA"/>
</dbReference>
<accession>A0ABX0MZI1</accession>
<dbReference type="Proteomes" id="UP000621455">
    <property type="component" value="Unassembled WGS sequence"/>
</dbReference>
<comment type="caution">
    <text evidence="2">The sequence shown here is derived from an EMBL/GenBank/DDBJ whole genome shotgun (WGS) entry which is preliminary data.</text>
</comment>
<dbReference type="RefSeq" id="WP_167085096.1">
    <property type="nucleotide sequence ID" value="NZ_WHJG01000002.1"/>
</dbReference>
<gene>
    <name evidence="2" type="ORF">F2P44_03620</name>
</gene>
<evidence type="ECO:0000256" key="1">
    <source>
        <dbReference type="SAM" id="MobiDB-lite"/>
    </source>
</evidence>
<reference evidence="2 3" key="1">
    <citation type="submission" date="2019-10" db="EMBL/GenBank/DDBJ databases">
        <title>Taxonomy of Antarctic Massilia spp.: description of Massilia rubra sp. nov., Massilia aquatica sp. nov., Massilia mucilaginosa sp. nov., Massilia frigida sp. nov. isolated from streams, lakes and regoliths.</title>
        <authorList>
            <person name="Holochova P."/>
            <person name="Sedlacek I."/>
            <person name="Kralova S."/>
            <person name="Maslanova I."/>
            <person name="Busse H.-J."/>
            <person name="Stankova E."/>
            <person name="Vrbovska V."/>
            <person name="Kovarovic V."/>
            <person name="Bartak M."/>
            <person name="Svec P."/>
            <person name="Pantucek R."/>
        </authorList>
    </citation>
    <scope>NUCLEOTIDE SEQUENCE [LARGE SCALE GENOMIC DNA]</scope>
    <source>
        <strain evidence="2 3">CCM 8695</strain>
    </source>
</reference>
<feature type="region of interest" description="Disordered" evidence="1">
    <location>
        <begin position="66"/>
        <end position="112"/>
    </location>
</feature>
<sequence>MTQAIASSTSSAAYAYGAAKPSPVTLQAQLQRYQQQLSDCVNCASADTPQGKSDIQAISARITQVRQRIDQESGSAATPAAAVPSAPSATAATPTAGAPSATSSGNIIDVYA</sequence>
<name>A0ABX0MZI1_9BURK</name>
<evidence type="ECO:0000313" key="2">
    <source>
        <dbReference type="EMBL" id="NHZ78376.1"/>
    </source>
</evidence>
<proteinExistence type="predicted"/>
<feature type="compositionally biased region" description="Low complexity" evidence="1">
    <location>
        <begin position="73"/>
        <end position="105"/>
    </location>
</feature>
<evidence type="ECO:0000313" key="3">
    <source>
        <dbReference type="Proteomes" id="UP000621455"/>
    </source>
</evidence>
<keyword evidence="3" id="KW-1185">Reference proteome</keyword>